<evidence type="ECO:0000313" key="2">
    <source>
        <dbReference type="Proteomes" id="UP001166021"/>
    </source>
</evidence>
<evidence type="ECO:0000313" key="1">
    <source>
        <dbReference type="EMBL" id="MBD0778479.1"/>
    </source>
</evidence>
<dbReference type="EMBL" id="JABTCF010000007">
    <property type="protein sequence ID" value="MBD0778479.1"/>
    <property type="molecule type" value="Genomic_DNA"/>
</dbReference>
<dbReference type="Proteomes" id="UP001166021">
    <property type="component" value="Unassembled WGS sequence"/>
</dbReference>
<name>A0ABR7V0W0_9FLAO</name>
<reference evidence="1" key="1">
    <citation type="submission" date="2020-05" db="EMBL/GenBank/DDBJ databases">
        <title>The draft genome sequence of Maribacter sp. ANRC-HE7.</title>
        <authorList>
            <person name="Mu L."/>
        </authorList>
    </citation>
    <scope>NUCLEOTIDE SEQUENCE</scope>
    <source>
        <strain evidence="1">ANRC-HE7</strain>
    </source>
</reference>
<organism evidence="1 2">
    <name type="scientific">Maribacter aquimaris</name>
    <dbReference type="NCBI Taxonomy" id="2737171"/>
    <lineage>
        <taxon>Bacteria</taxon>
        <taxon>Pseudomonadati</taxon>
        <taxon>Bacteroidota</taxon>
        <taxon>Flavobacteriia</taxon>
        <taxon>Flavobacteriales</taxon>
        <taxon>Flavobacteriaceae</taxon>
        <taxon>Maribacter</taxon>
    </lineage>
</organism>
<sequence length="508" mass="54719">MKKQFLLFTLLLITGFSYGQIESGLLFGLTKGTTAEINAISGMEEGQMLYNTDTHEIYVYTGSSWVKTANSNWLQNGNTSSSGSFLGTTNDVGMDIKSNNISLLQFGRRQTLGLTQSYPDYNDNDQYLTYVKGNNGTSALQFQADAADFYKPMFFTDSNGNFRLKGSAASTDFFELGSAGVSNAGIMEFIIGDDGAEPFIFKRYDYRDQLTKELFRIQGSADSQNALPRVGINTGQLANSTLEVNGSVATAITSPSSSLTLDETHHTLIITSNSSVTLPAANSCEGRTYIIKNTYGSAVSISNYLDNTGTNANKIPSNSAIQIQSDGSSWHSISGSDTSASASTMVSTDADNIITVGTDGGAYLKINQGARWTNTDTSTNLNNDNTLVPIFGNEDYNDDNNLYQVTGNELMVKEAGRYDIRSNLALYAVKDKTSVTFRIEINGSPVGAVGATGFLKESNKLLPSIAINEILQLNTNDVITINADRVGKSGNVYLSGTGTSNFIINKIK</sequence>
<evidence type="ECO:0008006" key="3">
    <source>
        <dbReference type="Google" id="ProtNLM"/>
    </source>
</evidence>
<accession>A0ABR7V0W0</accession>
<dbReference type="RefSeq" id="WP_188243967.1">
    <property type="nucleotide sequence ID" value="NZ_JABTCF010000007.1"/>
</dbReference>
<gene>
    <name evidence="1" type="ORF">HPE56_11795</name>
</gene>
<protein>
    <recommendedName>
        <fullName evidence="3">C1q domain-containing protein</fullName>
    </recommendedName>
</protein>
<proteinExistence type="predicted"/>
<keyword evidence="2" id="KW-1185">Reference proteome</keyword>
<comment type="caution">
    <text evidence="1">The sequence shown here is derived from an EMBL/GenBank/DDBJ whole genome shotgun (WGS) entry which is preliminary data.</text>
</comment>